<dbReference type="InterPro" id="IPR051396">
    <property type="entry name" value="Bact_Antivir_Def_Nuclease"/>
</dbReference>
<feature type="domain" description="Endonuclease GajA/Old nuclease/RecF-like AAA" evidence="1">
    <location>
        <begin position="2"/>
        <end position="358"/>
    </location>
</feature>
<evidence type="ECO:0000313" key="2">
    <source>
        <dbReference type="EMBL" id="AMY26075.1"/>
    </source>
</evidence>
<name>A0A143QSF1_RHOFA</name>
<dbReference type="Pfam" id="PF13175">
    <property type="entry name" value="AAA_15"/>
    <property type="match status" value="1"/>
</dbReference>
<dbReference type="Proteomes" id="UP000076038">
    <property type="component" value="Chromosome"/>
</dbReference>
<protein>
    <recommendedName>
        <fullName evidence="1">Endonuclease GajA/Old nuclease/RecF-like AAA domain-containing protein</fullName>
    </recommendedName>
</protein>
<dbReference type="PATRIC" id="fig|1653479.3.peg.4866"/>
<evidence type="ECO:0000313" key="3">
    <source>
        <dbReference type="Proteomes" id="UP000076038"/>
    </source>
</evidence>
<proteinExistence type="predicted"/>
<dbReference type="InterPro" id="IPR041685">
    <property type="entry name" value="AAA_GajA/Old/RecF-like"/>
</dbReference>
<reference evidence="3" key="2">
    <citation type="submission" date="2016-04" db="EMBL/GenBank/DDBJ databases">
        <title>Complete Genome and Plasmid Sequences for Rhodococcus fascians D188 and Draft Sequences for Rhodococcus spp. Isolates PBTS 1 and PBTS 2.</title>
        <authorList>
            <person name="Stamer R."/>
            <person name="Vereecke D."/>
            <person name="Zhang Y."/>
            <person name="Schilkey F."/>
            <person name="Devitt N."/>
            <person name="Randall J."/>
        </authorList>
    </citation>
    <scope>NUCLEOTIDE SEQUENCE [LARGE SCALE GENOMIC DNA]</scope>
    <source>
        <strain evidence="3">PBTS2</strain>
    </source>
</reference>
<dbReference type="InterPro" id="IPR027417">
    <property type="entry name" value="P-loop_NTPase"/>
</dbReference>
<dbReference type="AlphaFoldDB" id="A0A143QSF1"/>
<dbReference type="EMBL" id="CP015220">
    <property type="protein sequence ID" value="AMY26075.1"/>
    <property type="molecule type" value="Genomic_DNA"/>
</dbReference>
<dbReference type="PANTHER" id="PTHR43581:SF3">
    <property type="entry name" value="AAA+ ATPASE DOMAIN-CONTAINING PROTEIN"/>
    <property type="match status" value="1"/>
</dbReference>
<organism evidence="2 3">
    <name type="scientific">Rhodococcoides fascians</name>
    <name type="common">Rhodococcus fascians</name>
    <dbReference type="NCBI Taxonomy" id="1828"/>
    <lineage>
        <taxon>Bacteria</taxon>
        <taxon>Bacillati</taxon>
        <taxon>Actinomycetota</taxon>
        <taxon>Actinomycetes</taxon>
        <taxon>Mycobacteriales</taxon>
        <taxon>Nocardiaceae</taxon>
        <taxon>Rhodococcoides</taxon>
    </lineage>
</organism>
<keyword evidence="3" id="KW-1185">Reference proteome</keyword>
<dbReference type="Gene3D" id="3.40.50.300">
    <property type="entry name" value="P-loop containing nucleotide triphosphate hydrolases"/>
    <property type="match status" value="1"/>
</dbReference>
<gene>
    <name evidence="2" type="ORF">A3Q41_04811</name>
</gene>
<dbReference type="PANTHER" id="PTHR43581">
    <property type="entry name" value="ATP/GTP PHOSPHATASE"/>
    <property type="match status" value="1"/>
</dbReference>
<dbReference type="KEGG" id="rhs:A3Q41_04811"/>
<reference evidence="2 3" key="1">
    <citation type="journal article" date="2016" name="Genome Announc.">
        <title>Complete Genome and Plasmid Sequences for Rhodococcus fascians D188 and Draft Sequences for Rhodococcus Isolates PBTS 1 and PBTS 2.</title>
        <authorList>
            <person name="Stamler R.A."/>
            <person name="Vereecke D."/>
            <person name="Zhang Y."/>
            <person name="Schilkey F."/>
            <person name="Devitt N."/>
            <person name="Randall J.J."/>
        </authorList>
    </citation>
    <scope>NUCLEOTIDE SEQUENCE [LARGE SCALE GENOMIC DNA]</scope>
    <source>
        <strain evidence="2 3">PBTS2</strain>
    </source>
</reference>
<accession>A0A143QSF1</accession>
<evidence type="ECO:0000259" key="1">
    <source>
        <dbReference type="Pfam" id="PF13175"/>
    </source>
</evidence>
<dbReference type="SUPFAM" id="SSF52540">
    <property type="entry name" value="P-loop containing nucleoside triphosphate hydrolases"/>
    <property type="match status" value="1"/>
</dbReference>
<sequence>MAFVGPNEAGKSSILQALQHVNSDLPFDRREHPRRTKKTPFLQWTFDLTKTDYPKDEDDLKYENSTFKRLVVTKDFNGRSFSLRPFSADVGVDIDELRRRVAEEFGELEDTETATKYRDSIPDLFGFLASKTPESETEIDKIQIALDELTADEGLSQIRTIRRLLSALQRKLDETNTRVRFANFLKGKIPEFILFGSADRDLKSEYDLQECVTETPKALDHLRALANLDLAELLEEVSNGHHADARTRIRHANKKLEGRFTERWKQQGVCLQIDLDDSNIRIFATAPADGGLTDIVERSDGMRWFAMLLAFIHGWPETPVLLADEIETHLHYDAQSDIINALGSQNSFGKILYTTHSFACLPNDLGRSVNVVRMTSDLNSSLETGIWKGGAGFTPLMAAMGAAAASFAPSRRVLMGEGPTEAVLLPSLLRSVDGVQLDFQVAPGLANIASSLMPQLANEAPQVAYIVDGDEGGLAIKEKLIANGVAGNKIVELKGLKGEAMEIEDLVDWPIYITAVRSELEAWNDIVPEIEMEKVSTLRTKSVRKWCEANSLKEPDKVGVAYRVLSAASDSQLVADSMKPFVENLIQQINEALNRR</sequence>